<protein>
    <submittedName>
        <fullName evidence="1">Uncharacterized protein</fullName>
    </submittedName>
</protein>
<dbReference type="STRING" id="1036779.SAMN04515666_108160"/>
<sequence length="78" mass="8189">MYIPTFRFPGVLHSQELLVAEAIQAPAFVFLSANGDISGGDLEAARAKLGAIVLRLMLDRTQSIDDLSAAAIAAFNAG</sequence>
<evidence type="ECO:0000313" key="2">
    <source>
        <dbReference type="Proteomes" id="UP000199664"/>
    </source>
</evidence>
<accession>A0A1H7WHU8</accession>
<dbReference type="EMBL" id="FOAN01000008">
    <property type="protein sequence ID" value="SEM20477.1"/>
    <property type="molecule type" value="Genomic_DNA"/>
</dbReference>
<keyword evidence="2" id="KW-1185">Reference proteome</keyword>
<gene>
    <name evidence="1" type="ORF">SAMN04515666_108160</name>
</gene>
<dbReference type="AlphaFoldDB" id="A0A1H7WHU8"/>
<evidence type="ECO:0000313" key="1">
    <source>
        <dbReference type="EMBL" id="SEM20477.1"/>
    </source>
</evidence>
<dbReference type="RefSeq" id="WP_091839951.1">
    <property type="nucleotide sequence ID" value="NZ_FOAN01000008.1"/>
</dbReference>
<organism evidence="1 2">
    <name type="scientific">Bosea lupini</name>
    <dbReference type="NCBI Taxonomy" id="1036779"/>
    <lineage>
        <taxon>Bacteria</taxon>
        <taxon>Pseudomonadati</taxon>
        <taxon>Pseudomonadota</taxon>
        <taxon>Alphaproteobacteria</taxon>
        <taxon>Hyphomicrobiales</taxon>
        <taxon>Boseaceae</taxon>
        <taxon>Bosea</taxon>
    </lineage>
</organism>
<reference evidence="2" key="1">
    <citation type="submission" date="2016-10" db="EMBL/GenBank/DDBJ databases">
        <authorList>
            <person name="Varghese N."/>
            <person name="Submissions S."/>
        </authorList>
    </citation>
    <scope>NUCLEOTIDE SEQUENCE [LARGE SCALE GENOMIC DNA]</scope>
    <source>
        <strain evidence="2">LMG 26383,CCUG 61248,R- 45681</strain>
    </source>
</reference>
<proteinExistence type="predicted"/>
<dbReference type="OrthoDB" id="8163296at2"/>
<name>A0A1H7WHU8_9HYPH</name>
<dbReference type="Proteomes" id="UP000199664">
    <property type="component" value="Unassembled WGS sequence"/>
</dbReference>